<comment type="caution">
    <text evidence="2">The sequence shown here is derived from an EMBL/GenBank/DDBJ whole genome shotgun (WGS) entry which is preliminary data.</text>
</comment>
<dbReference type="AlphaFoldDB" id="A0A9W5TCZ1"/>
<protein>
    <recommendedName>
        <fullName evidence="1">PUB domain-containing protein</fullName>
    </recommendedName>
</protein>
<name>A0A9W5TCZ1_BABOV</name>
<dbReference type="InterPro" id="IPR018997">
    <property type="entry name" value="PUB_domain"/>
</dbReference>
<sequence>MECSAYPEPGDVDAPNPFEIDRVDFVGSSDSTALTKALNELRTTTRDELKCKGYKRLLKIVENILLNPWDHEKRRIRKTNAIYAQQIASNPRLMAVLYAIGFGSTNGFVVLQIVDVPLLREAYRWLIAALRDEFDIHIKSLEGHFFDPFKAYKHSSDIGKNADTDSFECQGKDFTKAQIEKLERKLSETVKTTLRDWHPQIHFENKQKIGKVTNDATVDETTEQKHSTAHLINIYNVGKSGNFESLSQKHLERLKQQCEYVESKASVQLKIRLPANTVLTIHPPMKTTVATIKREIQSILIDTVTIEDWELVEMPMRRTLDENKTLIQQDISHRVVLQFRYKERRKTDEQIVIPEALRTLCSPETPAC</sequence>
<dbReference type="CDD" id="cd09212">
    <property type="entry name" value="PUB"/>
    <property type="match status" value="1"/>
</dbReference>
<dbReference type="SUPFAM" id="SSF54236">
    <property type="entry name" value="Ubiquitin-like"/>
    <property type="match status" value="1"/>
</dbReference>
<evidence type="ECO:0000313" key="2">
    <source>
        <dbReference type="EMBL" id="GFE55426.1"/>
    </source>
</evidence>
<proteinExistence type="predicted"/>
<dbReference type="SUPFAM" id="SSF143503">
    <property type="entry name" value="PUG domain-like"/>
    <property type="match status" value="1"/>
</dbReference>
<dbReference type="Proteomes" id="UP001057455">
    <property type="component" value="Unassembled WGS sequence"/>
</dbReference>
<reference evidence="2" key="1">
    <citation type="submission" date="2019-12" db="EMBL/GenBank/DDBJ databases">
        <title>Genome sequence of Babesia ovis.</title>
        <authorList>
            <person name="Yamagishi J."/>
            <person name="Sevinc F."/>
            <person name="Xuan X."/>
        </authorList>
    </citation>
    <scope>NUCLEOTIDE SEQUENCE</scope>
    <source>
        <strain evidence="2">Selcuk</strain>
    </source>
</reference>
<dbReference type="OrthoDB" id="360364at2759"/>
<accession>A0A9W5TCZ1</accession>
<dbReference type="InterPro" id="IPR036339">
    <property type="entry name" value="PUB-like_dom_sf"/>
</dbReference>
<dbReference type="Gene3D" id="1.20.58.2190">
    <property type="match status" value="1"/>
</dbReference>
<evidence type="ECO:0000313" key="3">
    <source>
        <dbReference type="Proteomes" id="UP001057455"/>
    </source>
</evidence>
<keyword evidence="3" id="KW-1185">Reference proteome</keyword>
<dbReference type="InterPro" id="IPR029071">
    <property type="entry name" value="Ubiquitin-like_domsf"/>
</dbReference>
<organism evidence="2 3">
    <name type="scientific">Babesia ovis</name>
    <dbReference type="NCBI Taxonomy" id="5869"/>
    <lineage>
        <taxon>Eukaryota</taxon>
        <taxon>Sar</taxon>
        <taxon>Alveolata</taxon>
        <taxon>Apicomplexa</taxon>
        <taxon>Aconoidasida</taxon>
        <taxon>Piroplasmida</taxon>
        <taxon>Babesiidae</taxon>
        <taxon>Babesia</taxon>
    </lineage>
</organism>
<feature type="domain" description="PUB" evidence="1">
    <location>
        <begin position="54"/>
        <end position="122"/>
    </location>
</feature>
<evidence type="ECO:0000259" key="1">
    <source>
        <dbReference type="Pfam" id="PF09409"/>
    </source>
</evidence>
<dbReference type="EMBL" id="BLIY01000021">
    <property type="protein sequence ID" value="GFE55426.1"/>
    <property type="molecule type" value="Genomic_DNA"/>
</dbReference>
<dbReference type="Pfam" id="PF09409">
    <property type="entry name" value="PUB"/>
    <property type="match status" value="1"/>
</dbReference>
<gene>
    <name evidence="2" type="ORF">BaOVIS_028300</name>
</gene>